<feature type="compositionally biased region" description="Basic and acidic residues" evidence="1">
    <location>
        <begin position="338"/>
        <end position="357"/>
    </location>
</feature>
<dbReference type="SUPFAM" id="SSF50630">
    <property type="entry name" value="Acid proteases"/>
    <property type="match status" value="1"/>
</dbReference>
<dbReference type="Gene3D" id="2.40.70.10">
    <property type="entry name" value="Acid Proteases"/>
    <property type="match status" value="1"/>
</dbReference>
<organism evidence="2 3">
    <name type="scientific">Ceratopteris richardii</name>
    <name type="common">Triangle waterfern</name>
    <dbReference type="NCBI Taxonomy" id="49495"/>
    <lineage>
        <taxon>Eukaryota</taxon>
        <taxon>Viridiplantae</taxon>
        <taxon>Streptophyta</taxon>
        <taxon>Embryophyta</taxon>
        <taxon>Tracheophyta</taxon>
        <taxon>Polypodiopsida</taxon>
        <taxon>Polypodiidae</taxon>
        <taxon>Polypodiales</taxon>
        <taxon>Pteridineae</taxon>
        <taxon>Pteridaceae</taxon>
        <taxon>Parkerioideae</taxon>
        <taxon>Ceratopteris</taxon>
    </lineage>
</organism>
<feature type="region of interest" description="Disordered" evidence="1">
    <location>
        <begin position="334"/>
        <end position="369"/>
    </location>
</feature>
<dbReference type="AlphaFoldDB" id="A0A8T2SX93"/>
<dbReference type="EMBL" id="CM035421">
    <property type="protein sequence ID" value="KAH7387431.1"/>
    <property type="molecule type" value="Genomic_DNA"/>
</dbReference>
<dbReference type="OrthoDB" id="1417277at2759"/>
<proteinExistence type="predicted"/>
<comment type="caution">
    <text evidence="2">The sequence shown here is derived from an EMBL/GenBank/DDBJ whole genome shotgun (WGS) entry which is preliminary data.</text>
</comment>
<reference evidence="2" key="1">
    <citation type="submission" date="2021-08" db="EMBL/GenBank/DDBJ databases">
        <title>WGS assembly of Ceratopteris richardii.</title>
        <authorList>
            <person name="Marchant D.B."/>
            <person name="Chen G."/>
            <person name="Jenkins J."/>
            <person name="Shu S."/>
            <person name="Leebens-Mack J."/>
            <person name="Grimwood J."/>
            <person name="Schmutz J."/>
            <person name="Soltis P."/>
            <person name="Soltis D."/>
            <person name="Chen Z.-H."/>
        </authorList>
    </citation>
    <scope>NUCLEOTIDE SEQUENCE</scope>
    <source>
        <strain evidence="2">Whitten #5841</strain>
        <tissue evidence="2">Leaf</tissue>
    </source>
</reference>
<feature type="compositionally biased region" description="Low complexity" evidence="1">
    <location>
        <begin position="23"/>
        <end position="33"/>
    </location>
</feature>
<accession>A0A8T2SX93</accession>
<sequence>MIGEENSKGSQQTFFGVVAGEHPNNSQPQNTQTQEEEKNSQSLETLIRAYKGRIQDGPNLTDHVMAYPMPDLEDERMQRCKQIIQEAQFKIGEIDNHQATIEGTNARETRKHLHQEDNSQITFQINLDKHCTILYHTTMEEIVKQNPHLQHNMKNWETKSKNLDPQQQELEELLYIPIDKIGGYCEGEEGNSTLRIQFGENHAKAILDSGSGVVIMTKQTWAKWGQNELIPTKMRLQLADGHMEKPLGIWEKVIVEICGILTTMDLANDEYVGVKFQNEEGYDIFHIGIRMIKVSKTEEDQEERIILKTGKTKFLEENEATDVIKDKISGTYRKSKHKELEKEQEVEKNKKITKEDQQFDVPSTSRPMK</sequence>
<gene>
    <name evidence="2" type="ORF">KP509_16G022700</name>
</gene>
<protein>
    <submittedName>
        <fullName evidence="2">Uncharacterized protein</fullName>
    </submittedName>
</protein>
<evidence type="ECO:0000313" key="2">
    <source>
        <dbReference type="EMBL" id="KAH7387431.1"/>
    </source>
</evidence>
<name>A0A8T2SX93_CERRI</name>
<dbReference type="Proteomes" id="UP000825935">
    <property type="component" value="Chromosome 16"/>
</dbReference>
<dbReference type="InterPro" id="IPR021109">
    <property type="entry name" value="Peptidase_aspartic_dom_sf"/>
</dbReference>
<evidence type="ECO:0000256" key="1">
    <source>
        <dbReference type="SAM" id="MobiDB-lite"/>
    </source>
</evidence>
<evidence type="ECO:0000313" key="3">
    <source>
        <dbReference type="Proteomes" id="UP000825935"/>
    </source>
</evidence>
<dbReference type="CDD" id="cd00303">
    <property type="entry name" value="retropepsin_like"/>
    <property type="match status" value="1"/>
</dbReference>
<keyword evidence="3" id="KW-1185">Reference proteome</keyword>
<feature type="region of interest" description="Disordered" evidence="1">
    <location>
        <begin position="1"/>
        <end position="41"/>
    </location>
</feature>
<feature type="compositionally biased region" description="Polar residues" evidence="1">
    <location>
        <begin position="360"/>
        <end position="369"/>
    </location>
</feature>